<name>A0A835U8C8_VANPL</name>
<evidence type="ECO:0000313" key="2">
    <source>
        <dbReference type="Proteomes" id="UP000639772"/>
    </source>
</evidence>
<dbReference type="AlphaFoldDB" id="A0A835U8C8"/>
<sequence length="178" mass="20173">MVTIGGHVFKGFLDDKAFAGRGDLSGNSPITDVNNSAIPNISSHLGAVEVLGAGRSQRRFFFLRRAPYRHIRRCLCWRWLFGGAPYEIPFEGIVENVYVGRKGVEGLWDFGHQIRPKASFFYLSNPVDISFNIPARHRGKRHKVTREVKVENEAMEIAMMETEHIMPKENEGETLVLS</sequence>
<proteinExistence type="predicted"/>
<dbReference type="EMBL" id="JADCNM010000014">
    <property type="protein sequence ID" value="KAG0453429.1"/>
    <property type="molecule type" value="Genomic_DNA"/>
</dbReference>
<accession>A0A835U8C8</accession>
<comment type="caution">
    <text evidence="1">The sequence shown here is derived from an EMBL/GenBank/DDBJ whole genome shotgun (WGS) entry which is preliminary data.</text>
</comment>
<reference evidence="1 2" key="1">
    <citation type="journal article" date="2020" name="Nat. Food">
        <title>A phased Vanilla planifolia genome enables genetic improvement of flavour and production.</title>
        <authorList>
            <person name="Hasing T."/>
            <person name="Tang H."/>
            <person name="Brym M."/>
            <person name="Khazi F."/>
            <person name="Huang T."/>
            <person name="Chambers A.H."/>
        </authorList>
    </citation>
    <scope>NUCLEOTIDE SEQUENCE [LARGE SCALE GENOMIC DNA]</scope>
    <source>
        <tissue evidence="1">Leaf</tissue>
    </source>
</reference>
<evidence type="ECO:0000313" key="1">
    <source>
        <dbReference type="EMBL" id="KAG0453429.1"/>
    </source>
</evidence>
<gene>
    <name evidence="1" type="ORF">HPP92_024733</name>
</gene>
<protein>
    <submittedName>
        <fullName evidence="1">Uncharacterized protein</fullName>
    </submittedName>
</protein>
<organism evidence="1 2">
    <name type="scientific">Vanilla planifolia</name>
    <name type="common">Vanilla</name>
    <dbReference type="NCBI Taxonomy" id="51239"/>
    <lineage>
        <taxon>Eukaryota</taxon>
        <taxon>Viridiplantae</taxon>
        <taxon>Streptophyta</taxon>
        <taxon>Embryophyta</taxon>
        <taxon>Tracheophyta</taxon>
        <taxon>Spermatophyta</taxon>
        <taxon>Magnoliopsida</taxon>
        <taxon>Liliopsida</taxon>
        <taxon>Asparagales</taxon>
        <taxon>Orchidaceae</taxon>
        <taxon>Vanilloideae</taxon>
        <taxon>Vanilleae</taxon>
        <taxon>Vanilla</taxon>
    </lineage>
</organism>
<dbReference type="Proteomes" id="UP000639772">
    <property type="component" value="Unassembled WGS sequence"/>
</dbReference>